<name>A0A916ZXV9_9HYPH</name>
<dbReference type="PANTHER" id="PTHR42918:SF6">
    <property type="entry name" value="ELONGATION FACTOR P--(R)-BETA-LYSINE LIGASE"/>
    <property type="match status" value="1"/>
</dbReference>
<protein>
    <submittedName>
        <fullName evidence="5">EF-P lysine aminoacylase GenX</fullName>
    </submittedName>
</protein>
<proteinExistence type="predicted"/>
<keyword evidence="2" id="KW-0547">Nucleotide-binding</keyword>
<comment type="caution">
    <text evidence="5">The sequence shown here is derived from an EMBL/GenBank/DDBJ whole genome shotgun (WGS) entry which is preliminary data.</text>
</comment>
<dbReference type="Proteomes" id="UP000644699">
    <property type="component" value="Unassembled WGS sequence"/>
</dbReference>
<dbReference type="GO" id="GO:0006430">
    <property type="term" value="P:lysyl-tRNA aminoacylation"/>
    <property type="evidence" value="ECO:0007669"/>
    <property type="project" value="InterPro"/>
</dbReference>
<dbReference type="InterPro" id="IPR006195">
    <property type="entry name" value="aa-tRNA-synth_II"/>
</dbReference>
<dbReference type="AlphaFoldDB" id="A0A916ZXV9"/>
<dbReference type="InterPro" id="IPR004364">
    <property type="entry name" value="Aa-tRNA-synt_II"/>
</dbReference>
<evidence type="ECO:0000256" key="3">
    <source>
        <dbReference type="ARBA" id="ARBA00022840"/>
    </source>
</evidence>
<dbReference type="InterPro" id="IPR018149">
    <property type="entry name" value="Lys-tRNA-synth_II_C"/>
</dbReference>
<gene>
    <name evidence="5" type="ORF">GCM10011390_40550</name>
</gene>
<dbReference type="Gene3D" id="3.30.930.10">
    <property type="entry name" value="Bira Bifunctional Protein, Domain 2"/>
    <property type="match status" value="1"/>
</dbReference>
<evidence type="ECO:0000256" key="1">
    <source>
        <dbReference type="ARBA" id="ARBA00022598"/>
    </source>
</evidence>
<dbReference type="GO" id="GO:0005524">
    <property type="term" value="F:ATP binding"/>
    <property type="evidence" value="ECO:0007669"/>
    <property type="project" value="UniProtKB-KW"/>
</dbReference>
<dbReference type="GO" id="GO:0005829">
    <property type="term" value="C:cytosol"/>
    <property type="evidence" value="ECO:0007669"/>
    <property type="project" value="TreeGrafter"/>
</dbReference>
<dbReference type="GO" id="GO:0004824">
    <property type="term" value="F:lysine-tRNA ligase activity"/>
    <property type="evidence" value="ECO:0007669"/>
    <property type="project" value="InterPro"/>
</dbReference>
<dbReference type="SUPFAM" id="SSF55681">
    <property type="entry name" value="Class II aaRS and biotin synthetases"/>
    <property type="match status" value="1"/>
</dbReference>
<evidence type="ECO:0000313" key="5">
    <source>
        <dbReference type="EMBL" id="GGE17352.1"/>
    </source>
</evidence>
<evidence type="ECO:0000259" key="4">
    <source>
        <dbReference type="PROSITE" id="PS50862"/>
    </source>
</evidence>
<reference evidence="5" key="2">
    <citation type="submission" date="2020-09" db="EMBL/GenBank/DDBJ databases">
        <authorList>
            <person name="Sun Q."/>
            <person name="Zhou Y."/>
        </authorList>
    </citation>
    <scope>NUCLEOTIDE SEQUENCE</scope>
    <source>
        <strain evidence="5">CGMCC 1.15367</strain>
    </source>
</reference>
<evidence type="ECO:0000313" key="6">
    <source>
        <dbReference type="Proteomes" id="UP000644699"/>
    </source>
</evidence>
<reference evidence="5" key="1">
    <citation type="journal article" date="2014" name="Int. J. Syst. Evol. Microbiol.">
        <title>Complete genome sequence of Corynebacterium casei LMG S-19264T (=DSM 44701T), isolated from a smear-ripened cheese.</title>
        <authorList>
            <consortium name="US DOE Joint Genome Institute (JGI-PGF)"/>
            <person name="Walter F."/>
            <person name="Albersmeier A."/>
            <person name="Kalinowski J."/>
            <person name="Ruckert C."/>
        </authorList>
    </citation>
    <scope>NUCLEOTIDE SEQUENCE</scope>
    <source>
        <strain evidence="5">CGMCC 1.15367</strain>
    </source>
</reference>
<keyword evidence="6" id="KW-1185">Reference proteome</keyword>
<feature type="domain" description="Aminoacyl-transfer RNA synthetases class-II family profile" evidence="4">
    <location>
        <begin position="22"/>
        <end position="344"/>
    </location>
</feature>
<accession>A0A916ZXV9</accession>
<dbReference type="PRINTS" id="PR00982">
    <property type="entry name" value="TRNASYNTHLYS"/>
</dbReference>
<dbReference type="PROSITE" id="PS50862">
    <property type="entry name" value="AA_TRNA_LIGASE_II"/>
    <property type="match status" value="1"/>
</dbReference>
<dbReference type="PANTHER" id="PTHR42918">
    <property type="entry name" value="LYSYL-TRNA SYNTHETASE"/>
    <property type="match status" value="1"/>
</dbReference>
<sequence>MTEASPWWAPHVHADRRPRLILRNRIRAAFRDWFEAEDFVEVECAGLQVSPGNETHLAAFATEAIGPDGARQPLYLHTSPEFSCKKLLAAGERRIFSLGPVWRNRERGALHHPEFTMLEWYRAEESYERLMRDAADLLAIAAEKAGATRFQFRGREADPFADPERLTVAEAFARHAGIDLLASVGPGGETDRDALHAAVAAAGMRTAPDDRWTDLFSRVMVEKIEPRLGEGRATILCEYPIPEAALARPKPGDGRVAERFELYCCGVELANAFGELTDAAEQRRRFSADMDEKERIYGERYPLDEDFLAALGRMPEASGIALGFDRLVMLAAGARRLEDVLWTPVAEAPIS</sequence>
<keyword evidence="1" id="KW-0436">Ligase</keyword>
<dbReference type="Pfam" id="PF00152">
    <property type="entry name" value="tRNA-synt_2"/>
    <property type="match status" value="1"/>
</dbReference>
<dbReference type="InterPro" id="IPR045864">
    <property type="entry name" value="aa-tRNA-synth_II/BPL/LPL"/>
</dbReference>
<dbReference type="NCBIfam" id="TIGR00462">
    <property type="entry name" value="genX"/>
    <property type="match status" value="1"/>
</dbReference>
<dbReference type="InterPro" id="IPR004525">
    <property type="entry name" value="EpmA"/>
</dbReference>
<dbReference type="EMBL" id="BMIQ01000007">
    <property type="protein sequence ID" value="GGE17352.1"/>
    <property type="molecule type" value="Genomic_DNA"/>
</dbReference>
<evidence type="ECO:0000256" key="2">
    <source>
        <dbReference type="ARBA" id="ARBA00022741"/>
    </source>
</evidence>
<dbReference type="GO" id="GO:0000049">
    <property type="term" value="F:tRNA binding"/>
    <property type="evidence" value="ECO:0007669"/>
    <property type="project" value="TreeGrafter"/>
</dbReference>
<keyword evidence="3" id="KW-0067">ATP-binding</keyword>
<organism evidence="5 6">
    <name type="scientific">Aureimonas endophytica</name>
    <dbReference type="NCBI Taxonomy" id="2027858"/>
    <lineage>
        <taxon>Bacteria</taxon>
        <taxon>Pseudomonadati</taxon>
        <taxon>Pseudomonadota</taxon>
        <taxon>Alphaproteobacteria</taxon>
        <taxon>Hyphomicrobiales</taxon>
        <taxon>Aurantimonadaceae</taxon>
        <taxon>Aureimonas</taxon>
    </lineage>
</organism>
<dbReference type="RefSeq" id="WP_188911692.1">
    <property type="nucleotide sequence ID" value="NZ_BMIQ01000007.1"/>
</dbReference>